<dbReference type="Proteomes" id="UP000320042">
    <property type="component" value="Unassembled WGS sequence"/>
</dbReference>
<dbReference type="GO" id="GO:0006508">
    <property type="term" value="P:proteolysis"/>
    <property type="evidence" value="ECO:0007669"/>
    <property type="project" value="UniProtKB-KW"/>
</dbReference>
<gene>
    <name evidence="8" type="ORF">FPZ43_05290</name>
</gene>
<evidence type="ECO:0000256" key="3">
    <source>
        <dbReference type="ARBA" id="ARBA00022723"/>
    </source>
</evidence>
<evidence type="ECO:0000256" key="5">
    <source>
        <dbReference type="ARBA" id="ARBA00022801"/>
    </source>
</evidence>
<dbReference type="RefSeq" id="WP_146380817.1">
    <property type="nucleotide sequence ID" value="NZ_VOEJ01000002.1"/>
</dbReference>
<keyword evidence="4" id="KW-0732">Signal</keyword>
<name>A0A563UG80_9SPHI</name>
<sequence length="546" mass="59635">MKFKYAPILAITALIAGCAGNDKKAAESTTDTAMAADIKQHIAVLANDSMLGRKPFGPGETKTINYILNEFKKLGLEPGNNGSYYQEVPLVEITSTPADMHISGKETADLKPGVDFVAATRREVDTLNLKNSPLVFAGFGVVAPEYGWNDYKGLDVKGKTVLVLVNDPGFKAKEKLFKGDTMSYYGRWTYKYEEAARQGAAGVIIIHQTEPASYGWQVIQTSFMGAKLHLQQADKHMNRCKVEGWITEDAAKKLLAAAGITEDMRDYARKKDFKAVALNSTASVAITNKLKYAKSHNVIATLKGSTRRNEYILYSAHWDHLGTGKPDAKGDSIYNGAIDNASGVAAVLAVAKKFVSQKEKPQRSIVFLMVTAEEQGLLGSEYYGTHPVYPLNKTVANLNLDALSDFGETRNLSITGKGQNDLDDYVEADAKAHGWTVEGDGNPGSGGYYRSDHFNFAKVGVPALDMHTGNDAVNGGKELGEKRGNEYGDTKYHQPADNYYPEMNTNGMAQAADILYRIGLKLSNETTFPGWKPGSEFKAIREKSMK</sequence>
<dbReference type="Gene3D" id="3.40.630.10">
    <property type="entry name" value="Zn peptidases"/>
    <property type="match status" value="1"/>
</dbReference>
<proteinExistence type="predicted"/>
<dbReference type="InterPro" id="IPR046450">
    <property type="entry name" value="PA_dom_sf"/>
</dbReference>
<reference evidence="8 9" key="1">
    <citation type="submission" date="2019-07" db="EMBL/GenBank/DDBJ databases">
        <authorList>
            <person name="Kim J."/>
        </authorList>
    </citation>
    <scope>NUCLEOTIDE SEQUENCE [LARGE SCALE GENOMIC DNA]</scope>
    <source>
        <strain evidence="9">dk17</strain>
    </source>
</reference>
<evidence type="ECO:0000259" key="7">
    <source>
        <dbReference type="Pfam" id="PF04389"/>
    </source>
</evidence>
<evidence type="ECO:0000256" key="1">
    <source>
        <dbReference type="ARBA" id="ARBA00022438"/>
    </source>
</evidence>
<keyword evidence="3" id="KW-0479">Metal-binding</keyword>
<comment type="caution">
    <text evidence="8">The sequence shown here is derived from an EMBL/GenBank/DDBJ whole genome shotgun (WGS) entry which is preliminary data.</text>
</comment>
<evidence type="ECO:0000313" key="8">
    <source>
        <dbReference type="EMBL" id="TWR30357.1"/>
    </source>
</evidence>
<feature type="domain" description="Peptidase M28" evidence="7">
    <location>
        <begin position="297"/>
        <end position="514"/>
    </location>
</feature>
<dbReference type="SUPFAM" id="SSF53187">
    <property type="entry name" value="Zn-dependent exopeptidases"/>
    <property type="match status" value="1"/>
</dbReference>
<dbReference type="PANTHER" id="PTHR12147">
    <property type="entry name" value="METALLOPEPTIDASE M28 FAMILY MEMBER"/>
    <property type="match status" value="1"/>
</dbReference>
<evidence type="ECO:0000256" key="6">
    <source>
        <dbReference type="ARBA" id="ARBA00022833"/>
    </source>
</evidence>
<dbReference type="GO" id="GO:0004177">
    <property type="term" value="F:aminopeptidase activity"/>
    <property type="evidence" value="ECO:0007669"/>
    <property type="project" value="UniProtKB-KW"/>
</dbReference>
<accession>A0A563UG80</accession>
<organism evidence="8 9">
    <name type="scientific">Mucilaginibacter pallidiroseus</name>
    <dbReference type="NCBI Taxonomy" id="2599295"/>
    <lineage>
        <taxon>Bacteria</taxon>
        <taxon>Pseudomonadati</taxon>
        <taxon>Bacteroidota</taxon>
        <taxon>Sphingobacteriia</taxon>
        <taxon>Sphingobacteriales</taxon>
        <taxon>Sphingobacteriaceae</taxon>
        <taxon>Mucilaginibacter</taxon>
    </lineage>
</organism>
<evidence type="ECO:0000256" key="2">
    <source>
        <dbReference type="ARBA" id="ARBA00022670"/>
    </source>
</evidence>
<evidence type="ECO:0000256" key="4">
    <source>
        <dbReference type="ARBA" id="ARBA00022729"/>
    </source>
</evidence>
<keyword evidence="9" id="KW-1185">Reference proteome</keyword>
<evidence type="ECO:0000313" key="9">
    <source>
        <dbReference type="Proteomes" id="UP000320042"/>
    </source>
</evidence>
<dbReference type="GO" id="GO:0046872">
    <property type="term" value="F:metal ion binding"/>
    <property type="evidence" value="ECO:0007669"/>
    <property type="project" value="UniProtKB-KW"/>
</dbReference>
<dbReference type="EMBL" id="VOEJ01000002">
    <property type="protein sequence ID" value="TWR30357.1"/>
    <property type="molecule type" value="Genomic_DNA"/>
</dbReference>
<protein>
    <submittedName>
        <fullName evidence="8">M20/M25/M40 family metallo-hydrolase</fullName>
    </submittedName>
</protein>
<keyword evidence="2" id="KW-0645">Protease</keyword>
<dbReference type="InterPro" id="IPR045175">
    <property type="entry name" value="M28_fam"/>
</dbReference>
<keyword evidence="5 8" id="KW-0378">Hydrolase</keyword>
<dbReference type="InterPro" id="IPR007484">
    <property type="entry name" value="Peptidase_M28"/>
</dbReference>
<dbReference type="Gene3D" id="3.50.30.30">
    <property type="match status" value="1"/>
</dbReference>
<dbReference type="OrthoDB" id="9764939at2"/>
<dbReference type="CDD" id="cd04821">
    <property type="entry name" value="PA_M28_1_2"/>
    <property type="match status" value="1"/>
</dbReference>
<dbReference type="FunFam" id="3.40.630.10:FF:000088">
    <property type="entry name" value="Peptidase M20"/>
    <property type="match status" value="1"/>
</dbReference>
<dbReference type="Pfam" id="PF04389">
    <property type="entry name" value="Peptidase_M28"/>
    <property type="match status" value="1"/>
</dbReference>
<dbReference type="PROSITE" id="PS51257">
    <property type="entry name" value="PROKAR_LIPOPROTEIN"/>
    <property type="match status" value="1"/>
</dbReference>
<dbReference type="SUPFAM" id="SSF52025">
    <property type="entry name" value="PA domain"/>
    <property type="match status" value="1"/>
</dbReference>
<dbReference type="PANTHER" id="PTHR12147:SF56">
    <property type="entry name" value="AMINOPEPTIDASE YDR415C-RELATED"/>
    <property type="match status" value="1"/>
</dbReference>
<dbReference type="GO" id="GO:0008235">
    <property type="term" value="F:metalloexopeptidase activity"/>
    <property type="evidence" value="ECO:0007669"/>
    <property type="project" value="InterPro"/>
</dbReference>
<keyword evidence="1" id="KW-0031">Aminopeptidase</keyword>
<dbReference type="AlphaFoldDB" id="A0A563UG80"/>
<keyword evidence="6" id="KW-0862">Zinc</keyword>